<evidence type="ECO:0000313" key="2">
    <source>
        <dbReference type="EMBL" id="AVO34907.1"/>
    </source>
</evidence>
<dbReference type="Proteomes" id="UP000239709">
    <property type="component" value="Chromosome"/>
</dbReference>
<sequence>MAEPERPKAQTEGAAPAASATHMVLIPSYNPGVKLRDTLHAARAHWSPVWVVVDGSTDGSADWLRAQAAQDPGLRVIVLPENRGKGAAVLHGIELAAREGFTHALTMDSDGQHPAELIEQFMHASQAAPQAMVLGVPQFGAEAPRIRVLGRKVSNGWANLETLGAGIGDSLFGFRVYPIAPLIRVMRGQRFMRRFDFDPEAAVRLAWAGVPPVNLPARVRYFSADEGGVSHFKYLRDNTLLTWMHARLFLGFLVRLPVLLGRRLLPSERPNMKH</sequence>
<dbReference type="RefSeq" id="WP_106703456.1">
    <property type="nucleotide sequence ID" value="NZ_CP027666.1"/>
</dbReference>
<dbReference type="SUPFAM" id="SSF53448">
    <property type="entry name" value="Nucleotide-diphospho-sugar transferases"/>
    <property type="match status" value="1"/>
</dbReference>
<dbReference type="CDD" id="cd04179">
    <property type="entry name" value="DPM_DPG-synthase_like"/>
    <property type="match status" value="1"/>
</dbReference>
<dbReference type="OrthoDB" id="9808633at2"/>
<dbReference type="KEGG" id="otk:C6570_12175"/>
<proteinExistence type="predicted"/>
<protein>
    <submittedName>
        <fullName evidence="2">Glycosyl transferase family 2</fullName>
    </submittedName>
</protein>
<evidence type="ECO:0000259" key="1">
    <source>
        <dbReference type="Pfam" id="PF00535"/>
    </source>
</evidence>
<reference evidence="2 3" key="1">
    <citation type="submission" date="2018-03" db="EMBL/GenBank/DDBJ databases">
        <title>Genome sequencing of Ottowia sp.</title>
        <authorList>
            <person name="Kim S.-J."/>
            <person name="Heo J."/>
            <person name="Kwon S.-W."/>
        </authorList>
    </citation>
    <scope>NUCLEOTIDE SEQUENCE [LARGE SCALE GENOMIC DNA]</scope>
    <source>
        <strain evidence="2 3">KADR8-3</strain>
    </source>
</reference>
<evidence type="ECO:0000313" key="3">
    <source>
        <dbReference type="Proteomes" id="UP000239709"/>
    </source>
</evidence>
<dbReference type="AlphaFoldDB" id="A0A2S0MGH6"/>
<dbReference type="Gene3D" id="3.90.550.10">
    <property type="entry name" value="Spore Coat Polysaccharide Biosynthesis Protein SpsA, Chain A"/>
    <property type="match status" value="1"/>
</dbReference>
<feature type="domain" description="Glycosyltransferase 2-like" evidence="1">
    <location>
        <begin position="24"/>
        <end position="144"/>
    </location>
</feature>
<organism evidence="2 3">
    <name type="scientific">Ottowia oryzae</name>
    <dbReference type="NCBI Taxonomy" id="2109914"/>
    <lineage>
        <taxon>Bacteria</taxon>
        <taxon>Pseudomonadati</taxon>
        <taxon>Pseudomonadota</taxon>
        <taxon>Betaproteobacteria</taxon>
        <taxon>Burkholderiales</taxon>
        <taxon>Comamonadaceae</taxon>
        <taxon>Ottowia</taxon>
    </lineage>
</organism>
<dbReference type="InterPro" id="IPR001173">
    <property type="entry name" value="Glyco_trans_2-like"/>
</dbReference>
<keyword evidence="2" id="KW-0808">Transferase</keyword>
<dbReference type="PANTHER" id="PTHR48090">
    <property type="entry name" value="UNDECAPRENYL-PHOSPHATE 4-DEOXY-4-FORMAMIDO-L-ARABINOSE TRANSFERASE-RELATED"/>
    <property type="match status" value="1"/>
</dbReference>
<name>A0A2S0MGH6_9BURK</name>
<keyword evidence="3" id="KW-1185">Reference proteome</keyword>
<dbReference type="PANTHER" id="PTHR48090:SF7">
    <property type="entry name" value="RFBJ PROTEIN"/>
    <property type="match status" value="1"/>
</dbReference>
<dbReference type="InterPro" id="IPR029044">
    <property type="entry name" value="Nucleotide-diphossugar_trans"/>
</dbReference>
<dbReference type="InterPro" id="IPR050256">
    <property type="entry name" value="Glycosyltransferase_2"/>
</dbReference>
<accession>A0A2S0MGH6</accession>
<gene>
    <name evidence="2" type="ORF">C6570_12175</name>
</gene>
<dbReference type="GO" id="GO:0016740">
    <property type="term" value="F:transferase activity"/>
    <property type="evidence" value="ECO:0007669"/>
    <property type="project" value="UniProtKB-KW"/>
</dbReference>
<dbReference type="Pfam" id="PF00535">
    <property type="entry name" value="Glycos_transf_2"/>
    <property type="match status" value="1"/>
</dbReference>
<dbReference type="EMBL" id="CP027666">
    <property type="protein sequence ID" value="AVO34907.1"/>
    <property type="molecule type" value="Genomic_DNA"/>
</dbReference>